<gene>
    <name evidence="2" type="primary">60</name>
    <name evidence="2" type="ORF">SEA_FLAGSTAFF_60</name>
</gene>
<dbReference type="OrthoDB" id="10550at10239"/>
<keyword evidence="3" id="KW-1185">Reference proteome</keyword>
<evidence type="ECO:0000313" key="2">
    <source>
        <dbReference type="EMBL" id="AKF14497.1"/>
    </source>
</evidence>
<dbReference type="GeneID" id="26630842"/>
<reference evidence="2 3" key="1">
    <citation type="journal article" date="2015" name="Genome Announc.">
        <title>Genome Sequences of Cluster G Mycobacteriophages Cambiare, FlagStaff, and MOOREtheMARYer.</title>
        <authorList>
            <person name="Pope W.H."/>
            <person name="Augustine D.A."/>
            <person name="Carroll D.C."/>
            <person name="Duncan J.C."/>
            <person name="Harwi K.M."/>
            <person name="Howry R."/>
            <person name="Jagessar B."/>
            <person name="Lum B.A."/>
            <person name="Meinert J.W."/>
            <person name="Migliozzi J.S."/>
            <person name="Milliken K.A."/>
            <person name="Mitchell C.J."/>
            <person name="Nalatwad A.S."/>
            <person name="Orlandini K.C."/>
            <person name="Rhein M.J."/>
            <person name="Saravanan V."/>
            <person name="Seese B.A."/>
            <person name="Schiebel J.G."/>
            <person name="Thomas K.B."/>
            <person name="Adkins N.L."/>
            <person name="Cohen K.L."/>
            <person name="Iyengar V.B."/>
            <person name="Kim H."/>
            <person name="Kramer Z.J."/>
            <person name="Montgomery M.T."/>
            <person name="Schafer C.E."/>
            <person name="Wilkes K.E."/>
            <person name="Grubb S.R."/>
            <person name="Warner M.H."/>
            <person name="Bowman C.A."/>
            <person name="Russell D.A."/>
            <person name="Hatfull G.F."/>
        </authorList>
    </citation>
    <scope>NUCLEOTIDE SEQUENCE [LARGE SCALE GENOMIC DNA]</scope>
</reference>
<proteinExistence type="predicted"/>
<dbReference type="RefSeq" id="YP_009204251.1">
    <property type="nucleotide sequence ID" value="NC_028861.1"/>
</dbReference>
<name>A0A0F6SJM9_9CAUD</name>
<keyword evidence="1" id="KW-0175">Coiled coil</keyword>
<protein>
    <submittedName>
        <fullName evidence="2">Uncharacterized protein</fullName>
    </submittedName>
</protein>
<dbReference type="Proteomes" id="UP000203806">
    <property type="component" value="Segment"/>
</dbReference>
<accession>A0A0F6SJM9</accession>
<evidence type="ECO:0000313" key="3">
    <source>
        <dbReference type="Proteomes" id="UP000203806"/>
    </source>
</evidence>
<evidence type="ECO:0000256" key="1">
    <source>
        <dbReference type="SAM" id="Coils"/>
    </source>
</evidence>
<dbReference type="EMBL" id="KR080197">
    <property type="protein sequence ID" value="AKF14497.1"/>
    <property type="molecule type" value="Genomic_DNA"/>
</dbReference>
<feature type="coiled-coil region" evidence="1">
    <location>
        <begin position="92"/>
        <end position="126"/>
    </location>
</feature>
<organism evidence="2 3">
    <name type="scientific">Mycobacterium phage FlagStaff</name>
    <dbReference type="NCBI Taxonomy" id="1647304"/>
    <lineage>
        <taxon>Viruses</taxon>
        <taxon>Duplodnaviria</taxon>
        <taxon>Heunggongvirae</taxon>
        <taxon>Uroviricota</taxon>
        <taxon>Caudoviricetes</taxon>
        <taxon>Gclasvirinae</taxon>
        <taxon>Avocadovirus</taxon>
        <taxon>Avocadovirus flagstaff</taxon>
    </lineage>
</organism>
<dbReference type="KEGG" id="vg:26630842"/>
<sequence length="250" mass="26969">MTSTASTYTPDQAQAHDAIVAEAYDELAAAGQKVQARQHDVHRAAGDRERVTRGRRRSAWTHTIREATEIARKIAAGNMPADVAEGKAVWWLNNAADRAGAAIQALAIAEEERDAIAQRVDALEEVRDQHGRWARFFLVQGGHIHASRSCHTLRPTTRLGWLPDLSGLDEAAAVAAHGPLLCSHCFPTAPVAWTIGPQAPADECPGSKTAHYDRATARMGYCSGNAGTCGDCGQRITLTPSNLLRTHKRA</sequence>